<dbReference type="EMBL" id="BEGY01000019">
    <property type="protein sequence ID" value="GAX76755.1"/>
    <property type="molecule type" value="Genomic_DNA"/>
</dbReference>
<dbReference type="STRING" id="1157962.A0A250X125"/>
<protein>
    <recommendedName>
        <fullName evidence="9">Tubulin/FtsZ GTPase domain-containing protein</fullName>
    </recommendedName>
</protein>
<evidence type="ECO:0000256" key="2">
    <source>
        <dbReference type="ARBA" id="ARBA00022741"/>
    </source>
</evidence>
<dbReference type="FunFam" id="3.40.50.1440:FF:000001">
    <property type="entry name" value="Cell division protein FtsZ"/>
    <property type="match status" value="1"/>
</dbReference>
<feature type="region of interest" description="Disordered" evidence="4">
    <location>
        <begin position="404"/>
        <end position="455"/>
    </location>
</feature>
<feature type="compositionally biased region" description="Polar residues" evidence="4">
    <location>
        <begin position="404"/>
        <end position="416"/>
    </location>
</feature>
<keyword evidence="3" id="KW-0342">GTP-binding</keyword>
<dbReference type="GO" id="GO:0005525">
    <property type="term" value="F:GTP binding"/>
    <property type="evidence" value="ECO:0007669"/>
    <property type="project" value="UniProtKB-KW"/>
</dbReference>
<dbReference type="PANTHER" id="PTHR30314:SF23">
    <property type="entry name" value="PLASTID DIVISION PROTEIN FTSZ"/>
    <property type="match status" value="1"/>
</dbReference>
<evidence type="ECO:0000259" key="6">
    <source>
        <dbReference type="SMART" id="SM00865"/>
    </source>
</evidence>
<dbReference type="GO" id="GO:0009507">
    <property type="term" value="C:chloroplast"/>
    <property type="evidence" value="ECO:0007669"/>
    <property type="project" value="TreeGrafter"/>
</dbReference>
<dbReference type="PRINTS" id="PR00423">
    <property type="entry name" value="CELLDVISFTSZ"/>
</dbReference>
<dbReference type="PANTHER" id="PTHR30314">
    <property type="entry name" value="CELL DIVISION PROTEIN FTSZ-RELATED"/>
    <property type="match status" value="1"/>
</dbReference>
<comment type="similarity">
    <text evidence="1">Belongs to the FtsZ family.</text>
</comment>
<dbReference type="Gene3D" id="3.40.50.1440">
    <property type="entry name" value="Tubulin/FtsZ, GTPase domain"/>
    <property type="match status" value="1"/>
</dbReference>
<organism evidence="7 8">
    <name type="scientific">Chlamydomonas eustigma</name>
    <dbReference type="NCBI Taxonomy" id="1157962"/>
    <lineage>
        <taxon>Eukaryota</taxon>
        <taxon>Viridiplantae</taxon>
        <taxon>Chlorophyta</taxon>
        <taxon>core chlorophytes</taxon>
        <taxon>Chlorophyceae</taxon>
        <taxon>CS clade</taxon>
        <taxon>Chlamydomonadales</taxon>
        <taxon>Chlamydomonadaceae</taxon>
        <taxon>Chlamydomonas</taxon>
    </lineage>
</organism>
<evidence type="ECO:0000313" key="7">
    <source>
        <dbReference type="EMBL" id="GAX76755.1"/>
    </source>
</evidence>
<dbReference type="InterPro" id="IPR000158">
    <property type="entry name" value="Cell_div_FtsZ"/>
</dbReference>
<proteinExistence type="inferred from homology"/>
<dbReference type="InterPro" id="IPR036525">
    <property type="entry name" value="Tubulin/FtsZ_GTPase_sf"/>
</dbReference>
<dbReference type="GO" id="GO:0010020">
    <property type="term" value="P:chloroplast fission"/>
    <property type="evidence" value="ECO:0007669"/>
    <property type="project" value="TreeGrafter"/>
</dbReference>
<name>A0A250X125_9CHLO</name>
<dbReference type="SUPFAM" id="SSF52490">
    <property type="entry name" value="Tubulin nucleotide-binding domain-like"/>
    <property type="match status" value="1"/>
</dbReference>
<evidence type="ECO:0008006" key="9">
    <source>
        <dbReference type="Google" id="ProtNLM"/>
    </source>
</evidence>
<dbReference type="Gene3D" id="3.30.1330.20">
    <property type="entry name" value="Tubulin/FtsZ, C-terminal domain"/>
    <property type="match status" value="1"/>
</dbReference>
<keyword evidence="8" id="KW-1185">Reference proteome</keyword>
<dbReference type="SMART" id="SM00865">
    <property type="entry name" value="Tubulin_C"/>
    <property type="match status" value="1"/>
</dbReference>
<accession>A0A250X125</accession>
<dbReference type="InterPro" id="IPR008280">
    <property type="entry name" value="Tub_FtsZ_C"/>
</dbReference>
<dbReference type="InterPro" id="IPR045061">
    <property type="entry name" value="FtsZ/CetZ"/>
</dbReference>
<dbReference type="InterPro" id="IPR003008">
    <property type="entry name" value="Tubulin_FtsZ_GTPase"/>
</dbReference>
<dbReference type="AlphaFoldDB" id="A0A250X125"/>
<dbReference type="HAMAP" id="MF_00909">
    <property type="entry name" value="FtsZ"/>
    <property type="match status" value="1"/>
</dbReference>
<dbReference type="InterPro" id="IPR024757">
    <property type="entry name" value="FtsZ_C"/>
</dbReference>
<feature type="domain" description="Tubulin/FtsZ GTPase" evidence="5">
    <location>
        <begin position="89"/>
        <end position="281"/>
    </location>
</feature>
<evidence type="ECO:0000259" key="5">
    <source>
        <dbReference type="SMART" id="SM00864"/>
    </source>
</evidence>
<dbReference type="InterPro" id="IPR037103">
    <property type="entry name" value="Tubulin/FtsZ-like_C"/>
</dbReference>
<evidence type="ECO:0000313" key="8">
    <source>
        <dbReference type="Proteomes" id="UP000232323"/>
    </source>
</evidence>
<dbReference type="InterPro" id="IPR018316">
    <property type="entry name" value="Tubulin/FtsZ_2-layer-sand-dom"/>
</dbReference>
<gene>
    <name evidence="7" type="ORF">CEUSTIGMA_g4202.t1</name>
</gene>
<evidence type="ECO:0000256" key="4">
    <source>
        <dbReference type="SAM" id="MobiDB-lite"/>
    </source>
</evidence>
<sequence>MQQARSRLDSSLLSSRAVPCVSRCFSTASCSSHSLLRALGQPINRATNSNSRSLSTPLSIGVKNAFPYTMIHSSGYETPSFQPVGGDAHIKVIAVGGGGGNALNRMIASGLQSVEFWAVNTDSQALAQHAALNKVQIGTELTRGLGCGGNPALGHQAAMESEEALRKMLQGADLVFITAGMGGGTGTGAAPVVAKLSKEMGILTVAVVTYPFNFEGRRRGTQAVDGIEGLRQNVDSIIVIPNDRLLDVATERTALQDAFSLADDVLRQGVQGISDIITVPGLINVDFADVKAIMSNAGTAMLGVGVASGPDRAEQAALSATAAPLIQRSIEKATGIVFNITGGSDLTLQEVNRVSEVVTGLADPSCNIIFGAVVDDQYDGEIHVTIIATGFSHSFEEQLFTSKAGNSNKRNVQSREQPQQGSFPPPPPPQQQKPQQESSGPSWVRPVGFLGRSIL</sequence>
<feature type="domain" description="Tubulin/FtsZ 2-layer sandwich" evidence="6">
    <location>
        <begin position="283"/>
        <end position="400"/>
    </location>
</feature>
<reference evidence="7 8" key="1">
    <citation type="submission" date="2017-08" db="EMBL/GenBank/DDBJ databases">
        <title>Acidophilic green algal genome provides insights into adaptation to an acidic environment.</title>
        <authorList>
            <person name="Hirooka S."/>
            <person name="Hirose Y."/>
            <person name="Kanesaki Y."/>
            <person name="Higuchi S."/>
            <person name="Fujiwara T."/>
            <person name="Onuma R."/>
            <person name="Era A."/>
            <person name="Ohbayashi R."/>
            <person name="Uzuka A."/>
            <person name="Nozaki H."/>
            <person name="Yoshikawa H."/>
            <person name="Miyagishima S.Y."/>
        </authorList>
    </citation>
    <scope>NUCLEOTIDE SEQUENCE [LARGE SCALE GENOMIC DNA]</scope>
    <source>
        <strain evidence="7 8">NIES-2499</strain>
    </source>
</reference>
<dbReference type="NCBIfam" id="TIGR00065">
    <property type="entry name" value="ftsZ"/>
    <property type="match status" value="1"/>
</dbReference>
<dbReference type="GO" id="GO:0003924">
    <property type="term" value="F:GTPase activity"/>
    <property type="evidence" value="ECO:0007669"/>
    <property type="project" value="InterPro"/>
</dbReference>
<dbReference type="SMART" id="SM00864">
    <property type="entry name" value="Tubulin"/>
    <property type="match status" value="1"/>
</dbReference>
<evidence type="ECO:0000256" key="3">
    <source>
        <dbReference type="ARBA" id="ARBA00023134"/>
    </source>
</evidence>
<dbReference type="InterPro" id="IPR020805">
    <property type="entry name" value="Cell_div_FtsZ_CS"/>
</dbReference>
<dbReference type="Pfam" id="PF00091">
    <property type="entry name" value="Tubulin"/>
    <property type="match status" value="1"/>
</dbReference>
<dbReference type="SUPFAM" id="SSF55307">
    <property type="entry name" value="Tubulin C-terminal domain-like"/>
    <property type="match status" value="1"/>
</dbReference>
<feature type="compositionally biased region" description="Low complexity" evidence="4">
    <location>
        <begin position="432"/>
        <end position="442"/>
    </location>
</feature>
<dbReference type="GO" id="GO:0051301">
    <property type="term" value="P:cell division"/>
    <property type="evidence" value="ECO:0007669"/>
    <property type="project" value="TreeGrafter"/>
</dbReference>
<dbReference type="PROSITE" id="PS01135">
    <property type="entry name" value="FTSZ_2"/>
    <property type="match status" value="1"/>
</dbReference>
<comment type="caution">
    <text evidence="7">The sequence shown here is derived from an EMBL/GenBank/DDBJ whole genome shotgun (WGS) entry which is preliminary data.</text>
</comment>
<dbReference type="Pfam" id="PF12327">
    <property type="entry name" value="FtsZ_C"/>
    <property type="match status" value="1"/>
</dbReference>
<dbReference type="CDD" id="cd02201">
    <property type="entry name" value="FtsZ_type1"/>
    <property type="match status" value="1"/>
</dbReference>
<dbReference type="GO" id="GO:0032153">
    <property type="term" value="C:cell division site"/>
    <property type="evidence" value="ECO:0007669"/>
    <property type="project" value="TreeGrafter"/>
</dbReference>
<keyword evidence="2" id="KW-0547">Nucleotide-binding</keyword>
<dbReference type="OrthoDB" id="70257at2759"/>
<dbReference type="Proteomes" id="UP000232323">
    <property type="component" value="Unassembled WGS sequence"/>
</dbReference>
<evidence type="ECO:0000256" key="1">
    <source>
        <dbReference type="ARBA" id="ARBA00009690"/>
    </source>
</evidence>